<evidence type="ECO:0000256" key="9">
    <source>
        <dbReference type="ARBA" id="ARBA00074180"/>
    </source>
</evidence>
<dbReference type="GO" id="GO:0005634">
    <property type="term" value="C:nucleus"/>
    <property type="evidence" value="ECO:0007669"/>
    <property type="project" value="TreeGrafter"/>
</dbReference>
<dbReference type="STRING" id="1810919.A0A3D8RKB8"/>
<dbReference type="Gene3D" id="3.30.450.60">
    <property type="match status" value="1"/>
</dbReference>
<keyword evidence="5" id="KW-0653">Protein transport</keyword>
<dbReference type="RefSeq" id="XP_026602156.1">
    <property type="nucleotide sequence ID" value="XM_026749066.1"/>
</dbReference>
<protein>
    <recommendedName>
        <fullName evidence="9">AP-1 complex subunit sigma-1</fullName>
    </recommendedName>
    <alternativeName>
        <fullName evidence="10">Sigma1-adaptin</fullName>
    </alternativeName>
</protein>
<evidence type="ECO:0000256" key="4">
    <source>
        <dbReference type="ARBA" id="ARBA00022448"/>
    </source>
</evidence>
<dbReference type="FunFam" id="3.30.450.60:FF:000007">
    <property type="entry name" value="AP complex subunit sigma"/>
    <property type="match status" value="1"/>
</dbReference>
<feature type="compositionally biased region" description="Low complexity" evidence="11">
    <location>
        <begin position="621"/>
        <end position="631"/>
    </location>
</feature>
<keyword evidence="6" id="KW-0333">Golgi apparatus</keyword>
<feature type="region of interest" description="Disordered" evidence="11">
    <location>
        <begin position="518"/>
        <end position="695"/>
    </location>
</feature>
<dbReference type="OrthoDB" id="277029at2759"/>
<feature type="region of interest" description="Disordered" evidence="11">
    <location>
        <begin position="420"/>
        <end position="470"/>
    </location>
</feature>
<feature type="compositionally biased region" description="Polar residues" evidence="11">
    <location>
        <begin position="645"/>
        <end position="662"/>
    </location>
</feature>
<dbReference type="AlphaFoldDB" id="A0A3D8RKB8"/>
<feature type="region of interest" description="Disordered" evidence="11">
    <location>
        <begin position="1012"/>
        <end position="1034"/>
    </location>
</feature>
<comment type="subcellular location">
    <subcellularLocation>
        <location evidence="2">Cytoplasmic vesicle</location>
        <location evidence="2">Clathrin-coated vesicle membrane</location>
    </subcellularLocation>
    <subcellularLocation>
        <location evidence="1">Golgi apparatus</location>
    </subcellularLocation>
</comment>
<evidence type="ECO:0000313" key="13">
    <source>
        <dbReference type="EMBL" id="RDW74388.1"/>
    </source>
</evidence>
<dbReference type="SUPFAM" id="SSF64356">
    <property type="entry name" value="SNARE-like"/>
    <property type="match status" value="1"/>
</dbReference>
<feature type="compositionally biased region" description="Low complexity" evidence="11">
    <location>
        <begin position="1087"/>
        <end position="1102"/>
    </location>
</feature>
<dbReference type="GO" id="GO:0005829">
    <property type="term" value="C:cytosol"/>
    <property type="evidence" value="ECO:0007669"/>
    <property type="project" value="GOC"/>
</dbReference>
<dbReference type="Pfam" id="PF09174">
    <property type="entry name" value="Maf1"/>
    <property type="match status" value="1"/>
</dbReference>
<sequence length="1184" mass="132077">MAIHYLILLSRQGKVRLAKWFTTLSPKEKAKIIKDVTQLVLSRRTRMCNFLEYKDTKVVYRRYASLFFIAGCASTDNELITLEVVHRYVEQMDKYYGNVCELDIIFNFQKAYFILDELLLAGEMQESSKKNVLRCISQQDSLEDMEFLPLPEFEDVTSSLNFDTADCHIVGGCELYITKAPRSDRKLYKNIEQSLEAQYESVLRLSASLSPPAASDAAASLNLSRSSPFGPLSDHSSRRTFAYLIATLNASHPDYDFSHVLRPTDFHHEKHLKRVMNTIDSTLFNLRPRETLGLTPPSPTAVSGSYNSEASATWGRRMWKILDEQLSLRECSIYSYSPDEDPSDADDGAIWSLHYFFVSHTRKRVCYLYVKAIPILSHTPSDGFATPMSKRTFDDGLLTPNLSTSKRAKYWFGDDVEVESDSDVENKPQAMRPGGDEFDNYLMSDEDFRSRSGSKGTEPGGPCGTGKAVLPGIAYQPAHITNPHSSPHELPTVTVKTMADEEERLKAEKLAAAKKRVAALQKKKKAGKKGTASDSASTAKEAETTETETPAAQAETPEPEQSEPAVKPEQPGDEAAKITETSFETDGGELAVPAEEQAAQSPSTEERNEEEPSEPMPDLPTSTEETSTAESGKLDTPTPRAGHTRQPSLSIQSKMRSSSFRKSVSQGSGAGGQSVSPSAMLKSPSLPPLSADGEAVQEVYRKQSGRIEELEKENKRLEREVEEFSARFKKTEDQLEELREANVDVPELKEKLRVAEEKVEGVEELKAEIASLQRQLQTRAHRSNASISVSPPTESPPTDLMQQLESKSAAVEAMELEISNLRVQVTEKSTLETQITALEQKLSQCESSLEQSQRELTDAKTALTHASEKAVKEGADKTSTETLIKTLQREIEELKQEKTEAEKKIDTLEKKLQAMSNLHKESEARHQTRLRESEKAEKEAASLRKKLASTENENLRLKEEQETLRKREATASGGADDDALDELEDEERSRLQRRIRELEGEVFDLRRGAWQEKRQELQPGPDAYAPDSGNDYDNYNPDAAAANAFDDVDLIGGSPEHSRRRSMAQRQQHSSFSAVLSSGIAALTGSNSPFYSQSHSQSPSQTHGHHAPAARGSLELLSEENLEDEFDEAEFARAQAEEEARKRVEWVREIKKQLRDWKGWRLDLVDSRAGAEGAGVGMGEIFQI</sequence>
<feature type="compositionally biased region" description="Basic and acidic residues" evidence="11">
    <location>
        <begin position="953"/>
        <end position="969"/>
    </location>
</feature>
<evidence type="ECO:0000313" key="14">
    <source>
        <dbReference type="Proteomes" id="UP000256690"/>
    </source>
</evidence>
<evidence type="ECO:0000256" key="2">
    <source>
        <dbReference type="ARBA" id="ARBA00004640"/>
    </source>
</evidence>
<organism evidence="13 14">
    <name type="scientific">Aspergillus mulundensis</name>
    <dbReference type="NCBI Taxonomy" id="1810919"/>
    <lineage>
        <taxon>Eukaryota</taxon>
        <taxon>Fungi</taxon>
        <taxon>Dikarya</taxon>
        <taxon>Ascomycota</taxon>
        <taxon>Pezizomycotina</taxon>
        <taxon>Eurotiomycetes</taxon>
        <taxon>Eurotiomycetidae</taxon>
        <taxon>Eurotiales</taxon>
        <taxon>Aspergillaceae</taxon>
        <taxon>Aspergillus</taxon>
        <taxon>Aspergillus subgen. Nidulantes</taxon>
    </lineage>
</organism>
<evidence type="ECO:0000259" key="12">
    <source>
        <dbReference type="Pfam" id="PF01217"/>
    </source>
</evidence>
<keyword evidence="14" id="KW-1185">Reference proteome</keyword>
<dbReference type="PANTHER" id="PTHR22504">
    <property type="entry name" value="REPRESSOR OF RNA POLYMERASE III TRANSCRIPTION MAF1"/>
    <property type="match status" value="1"/>
</dbReference>
<dbReference type="GeneID" id="38117420"/>
<evidence type="ECO:0000256" key="8">
    <source>
        <dbReference type="ARBA" id="ARBA00023329"/>
    </source>
</evidence>
<dbReference type="Proteomes" id="UP000256690">
    <property type="component" value="Unassembled WGS sequence"/>
</dbReference>
<keyword evidence="7" id="KW-0472">Membrane</keyword>
<dbReference type="Gene3D" id="3.40.1000.50">
    <property type="entry name" value="Repressor of RNA polymerase III transcription Maf1"/>
    <property type="match status" value="1"/>
</dbReference>
<feature type="region of interest" description="Disordered" evidence="11">
    <location>
        <begin position="1087"/>
        <end position="1109"/>
    </location>
</feature>
<feature type="compositionally biased region" description="Polar residues" evidence="11">
    <location>
        <begin position="776"/>
        <end position="792"/>
    </location>
</feature>
<feature type="compositionally biased region" description="Low complexity" evidence="11">
    <location>
        <begin position="663"/>
        <end position="679"/>
    </location>
</feature>
<dbReference type="GO" id="GO:0016482">
    <property type="term" value="P:cytosolic transport"/>
    <property type="evidence" value="ECO:0007669"/>
    <property type="project" value="UniProtKB-ARBA"/>
</dbReference>
<keyword evidence="8" id="KW-0968">Cytoplasmic vesicle</keyword>
<feature type="compositionally biased region" description="Basic residues" evidence="11">
    <location>
        <begin position="518"/>
        <end position="528"/>
    </location>
</feature>
<dbReference type="GO" id="GO:0035615">
    <property type="term" value="F:clathrin adaptor activity"/>
    <property type="evidence" value="ECO:0007669"/>
    <property type="project" value="InterPro"/>
</dbReference>
<dbReference type="InterPro" id="IPR011012">
    <property type="entry name" value="Longin-like_dom_sf"/>
</dbReference>
<dbReference type="PANTHER" id="PTHR22504:SF0">
    <property type="entry name" value="REPRESSOR OF RNA POLYMERASE III TRANSCRIPTION MAF1 HOMOLOG"/>
    <property type="match status" value="1"/>
</dbReference>
<dbReference type="EMBL" id="PVWQ01000008">
    <property type="protein sequence ID" value="RDW74388.1"/>
    <property type="molecule type" value="Genomic_DNA"/>
</dbReference>
<feature type="region of interest" description="Disordered" evidence="11">
    <location>
        <begin position="776"/>
        <end position="800"/>
    </location>
</feature>
<gene>
    <name evidence="13" type="ORF">DSM5745_07050</name>
</gene>
<evidence type="ECO:0000256" key="6">
    <source>
        <dbReference type="ARBA" id="ARBA00023034"/>
    </source>
</evidence>
<dbReference type="InterPro" id="IPR038564">
    <property type="entry name" value="Maf1_sf"/>
</dbReference>
<dbReference type="InterPro" id="IPR015257">
    <property type="entry name" value="Maf1"/>
</dbReference>
<feature type="compositionally biased region" description="Basic and acidic residues" evidence="11">
    <location>
        <begin position="915"/>
        <end position="942"/>
    </location>
</feature>
<evidence type="ECO:0000256" key="1">
    <source>
        <dbReference type="ARBA" id="ARBA00004555"/>
    </source>
</evidence>
<dbReference type="GO" id="GO:0015031">
    <property type="term" value="P:protein transport"/>
    <property type="evidence" value="ECO:0007669"/>
    <property type="project" value="UniProtKB-KW"/>
</dbReference>
<feature type="compositionally biased region" description="Acidic residues" evidence="11">
    <location>
        <begin position="975"/>
        <end position="985"/>
    </location>
</feature>
<name>A0A3D8RKB8_9EURO</name>
<dbReference type="CDD" id="cd14831">
    <property type="entry name" value="AP1_sigma"/>
    <property type="match status" value="1"/>
</dbReference>
<dbReference type="Pfam" id="PF01217">
    <property type="entry name" value="Clat_adaptor_s"/>
    <property type="match status" value="1"/>
</dbReference>
<proteinExistence type="inferred from homology"/>
<feature type="domain" description="AP complex mu/sigma subunit" evidence="12">
    <location>
        <begin position="3"/>
        <end position="142"/>
    </location>
</feature>
<dbReference type="InterPro" id="IPR044733">
    <property type="entry name" value="AP1_sigma"/>
</dbReference>
<dbReference type="Gene3D" id="1.20.5.1160">
    <property type="entry name" value="Vasodilator-stimulated phosphoprotein"/>
    <property type="match status" value="1"/>
</dbReference>
<feature type="region of interest" description="Disordered" evidence="11">
    <location>
        <begin position="915"/>
        <end position="985"/>
    </location>
</feature>
<evidence type="ECO:0000256" key="3">
    <source>
        <dbReference type="ARBA" id="ARBA00006972"/>
    </source>
</evidence>
<feature type="compositionally biased region" description="Low complexity" evidence="11">
    <location>
        <begin position="547"/>
        <end position="556"/>
    </location>
</feature>
<dbReference type="FunFam" id="3.40.1000.50:FF:000004">
    <property type="entry name" value="Repressor of RNA polymerase III transcription MAF1"/>
    <property type="match status" value="1"/>
</dbReference>
<reference evidence="13 14" key="1">
    <citation type="journal article" date="2018" name="IMA Fungus">
        <title>IMA Genome-F 9: Draft genome sequence of Annulohypoxylon stygium, Aspergillus mulundensis, Berkeleyomyces basicola (syn. Thielaviopsis basicola), Ceratocystis smalleyi, two Cercospora beticola strains, Coleophoma cylindrospora, Fusarium fracticaudum, Phialophora cf. hyalina, and Morchella septimelata.</title>
        <authorList>
            <person name="Wingfield B.D."/>
            <person name="Bills G.F."/>
            <person name="Dong Y."/>
            <person name="Huang W."/>
            <person name="Nel W.J."/>
            <person name="Swalarsk-Parry B.S."/>
            <person name="Vaghefi N."/>
            <person name="Wilken P.M."/>
            <person name="An Z."/>
            <person name="de Beer Z.W."/>
            <person name="De Vos L."/>
            <person name="Chen L."/>
            <person name="Duong T.A."/>
            <person name="Gao Y."/>
            <person name="Hammerbacher A."/>
            <person name="Kikkert J.R."/>
            <person name="Li Y."/>
            <person name="Li H."/>
            <person name="Li K."/>
            <person name="Li Q."/>
            <person name="Liu X."/>
            <person name="Ma X."/>
            <person name="Naidoo K."/>
            <person name="Pethybridge S.J."/>
            <person name="Sun J."/>
            <person name="Steenkamp E.T."/>
            <person name="van der Nest M.A."/>
            <person name="van Wyk S."/>
            <person name="Wingfield M.J."/>
            <person name="Xiong C."/>
            <person name="Yue Q."/>
            <person name="Zhang X."/>
        </authorList>
    </citation>
    <scope>NUCLEOTIDE SEQUENCE [LARGE SCALE GENOMIC DNA]</scope>
    <source>
        <strain evidence="13 14">DSM 5745</strain>
    </source>
</reference>
<dbReference type="GO" id="GO:0030121">
    <property type="term" value="C:AP-1 adaptor complex"/>
    <property type="evidence" value="ECO:0007669"/>
    <property type="project" value="InterPro"/>
</dbReference>
<evidence type="ECO:0000256" key="5">
    <source>
        <dbReference type="ARBA" id="ARBA00022927"/>
    </source>
</evidence>
<dbReference type="GO" id="GO:0016480">
    <property type="term" value="P:negative regulation of transcription by RNA polymerase III"/>
    <property type="evidence" value="ECO:0007669"/>
    <property type="project" value="InterPro"/>
</dbReference>
<keyword evidence="4" id="KW-0813">Transport</keyword>
<comment type="similarity">
    <text evidence="3">Belongs to the adaptor complexes small subunit family.</text>
</comment>
<feature type="compositionally biased region" description="Low complexity" evidence="11">
    <location>
        <begin position="529"/>
        <end position="539"/>
    </location>
</feature>
<dbReference type="GO" id="GO:0000994">
    <property type="term" value="F:RNA polymerase III core binding"/>
    <property type="evidence" value="ECO:0007669"/>
    <property type="project" value="TreeGrafter"/>
</dbReference>
<dbReference type="InterPro" id="IPR022775">
    <property type="entry name" value="AP_mu_sigma_su"/>
</dbReference>
<comment type="caution">
    <text evidence="13">The sequence shown here is derived from an EMBL/GenBank/DDBJ whole genome shotgun (WGS) entry which is preliminary data.</text>
</comment>
<evidence type="ECO:0000256" key="10">
    <source>
        <dbReference type="ARBA" id="ARBA00081706"/>
    </source>
</evidence>
<evidence type="ECO:0000256" key="7">
    <source>
        <dbReference type="ARBA" id="ARBA00023136"/>
    </source>
</evidence>
<evidence type="ECO:0000256" key="11">
    <source>
        <dbReference type="SAM" id="MobiDB-lite"/>
    </source>
</evidence>
<accession>A0A3D8RKB8</accession>